<protein>
    <submittedName>
        <fullName evidence="2">FOG: Zn-finger</fullName>
    </submittedName>
</protein>
<organism evidence="2 3">
    <name type="scientific">Pseudozyma antarctica (strain T-34)</name>
    <name type="common">Yeast</name>
    <name type="synonym">Candida antarctica</name>
    <dbReference type="NCBI Taxonomy" id="1151754"/>
    <lineage>
        <taxon>Eukaryota</taxon>
        <taxon>Fungi</taxon>
        <taxon>Dikarya</taxon>
        <taxon>Basidiomycota</taxon>
        <taxon>Ustilaginomycotina</taxon>
        <taxon>Ustilaginomycetes</taxon>
        <taxon>Ustilaginales</taxon>
        <taxon>Ustilaginaceae</taxon>
        <taxon>Moesziomyces</taxon>
    </lineage>
</organism>
<reference evidence="3" key="1">
    <citation type="journal article" date="2013" name="Genome Announc.">
        <title>Genome sequence of the basidiomycetous yeast Pseudozyma antarctica T-34, a producer of the glycolipid biosurfactants mannosylerythritol lipids.</title>
        <authorList>
            <person name="Morita T."/>
            <person name="Koike H."/>
            <person name="Koyama Y."/>
            <person name="Hagiwara H."/>
            <person name="Ito E."/>
            <person name="Fukuoka T."/>
            <person name="Imura T."/>
            <person name="Machida M."/>
            <person name="Kitamoto D."/>
        </authorList>
    </citation>
    <scope>NUCLEOTIDE SEQUENCE [LARGE SCALE GENOMIC DNA]</scope>
    <source>
        <strain evidence="3">T-34</strain>
    </source>
</reference>
<evidence type="ECO:0000313" key="3">
    <source>
        <dbReference type="Proteomes" id="UP000011976"/>
    </source>
</evidence>
<name>M9LS75_PSEA3</name>
<gene>
    <name evidence="2" type="ORF">PANT_20d00084</name>
</gene>
<dbReference type="EMBL" id="DF196786">
    <property type="protein sequence ID" value="GAC76371.1"/>
    <property type="molecule type" value="Genomic_DNA"/>
</dbReference>
<feature type="region of interest" description="Disordered" evidence="1">
    <location>
        <begin position="21"/>
        <end position="45"/>
    </location>
</feature>
<dbReference type="AlphaFoldDB" id="M9LS75"/>
<accession>M9LS75</accession>
<sequence length="135" mass="15121">MTNTSGAYFASANPSLHLGLPSADANSVQLDSRPEASRSKATSSFRPSKDFFLCRDDGLVGRHGTPEEVFFVDDDGHRYALWVEQRAPTEFGLIPIPAESQPRQYSNRFLGIDERGKLSISDEWGKQQRWSIGRM</sequence>
<proteinExistence type="predicted"/>
<dbReference type="Proteomes" id="UP000011976">
    <property type="component" value="Unassembled WGS sequence"/>
</dbReference>
<evidence type="ECO:0000256" key="1">
    <source>
        <dbReference type="SAM" id="MobiDB-lite"/>
    </source>
</evidence>
<evidence type="ECO:0000313" key="2">
    <source>
        <dbReference type="EMBL" id="GAC76371.1"/>
    </source>
</evidence>